<dbReference type="EMBL" id="JBJQND010000003">
    <property type="protein sequence ID" value="KAL3882391.1"/>
    <property type="molecule type" value="Genomic_DNA"/>
</dbReference>
<dbReference type="CDD" id="cd03030">
    <property type="entry name" value="GRX_SH3BGR"/>
    <property type="match status" value="1"/>
</dbReference>
<keyword evidence="4" id="KW-1185">Reference proteome</keyword>
<dbReference type="PROSITE" id="PS51354">
    <property type="entry name" value="GLUTAREDOXIN_2"/>
    <property type="match status" value="1"/>
</dbReference>
<evidence type="ECO:0000256" key="1">
    <source>
        <dbReference type="ARBA" id="ARBA00007764"/>
    </source>
</evidence>
<gene>
    <name evidence="3" type="ORF">ACJMK2_028738</name>
</gene>
<accession>A0ABD3X9U4</accession>
<proteinExistence type="inferred from homology"/>
<comment type="similarity">
    <text evidence="1">Belongs to the SH3BGR family.</text>
</comment>
<organism evidence="3 4">
    <name type="scientific">Sinanodonta woodiana</name>
    <name type="common">Chinese pond mussel</name>
    <name type="synonym">Anodonta woodiana</name>
    <dbReference type="NCBI Taxonomy" id="1069815"/>
    <lineage>
        <taxon>Eukaryota</taxon>
        <taxon>Metazoa</taxon>
        <taxon>Spiralia</taxon>
        <taxon>Lophotrochozoa</taxon>
        <taxon>Mollusca</taxon>
        <taxon>Bivalvia</taxon>
        <taxon>Autobranchia</taxon>
        <taxon>Heteroconchia</taxon>
        <taxon>Palaeoheterodonta</taxon>
        <taxon>Unionida</taxon>
        <taxon>Unionoidea</taxon>
        <taxon>Unionidae</taxon>
        <taxon>Unioninae</taxon>
        <taxon>Sinanodonta</taxon>
    </lineage>
</organism>
<dbReference type="InterPro" id="IPR036249">
    <property type="entry name" value="Thioredoxin-like_sf"/>
</dbReference>
<feature type="compositionally biased region" description="Basic and acidic residues" evidence="2">
    <location>
        <begin position="218"/>
        <end position="227"/>
    </location>
</feature>
<sequence>MVIKVYISSVSSNTYMKKSQTSIIDLLDMHKVKYELIDIADPTNEEQKKFMRANSKPKEEGKVPLPPQVFNGDDYCGDYEAFENALEQNMLFEFLKLESPVPKEVSKANVKVTGEEEEEKKDEEKPVSLEQSENMSQEEDKASEETEQKENAETSEDKSKSENEDMELNFSFTVTSDTDETTAVEGEVMAECFAIVEEATEESEEKKDSSGTEEVPVEENKAPHSEEAETAGNAQ</sequence>
<dbReference type="AlphaFoldDB" id="A0ABD3X9U4"/>
<name>A0ABD3X9U4_SINWO</name>
<feature type="compositionally biased region" description="Basic and acidic residues" evidence="2">
    <location>
        <begin position="138"/>
        <end position="163"/>
    </location>
</feature>
<dbReference type="PANTHER" id="PTHR12232">
    <property type="entry name" value="SH3 DOMAIN-BINDING GLUTAMIC ACID-RICH-LIKE PROTEIN"/>
    <property type="match status" value="1"/>
</dbReference>
<evidence type="ECO:0000256" key="2">
    <source>
        <dbReference type="SAM" id="MobiDB-lite"/>
    </source>
</evidence>
<dbReference type="Pfam" id="PF04908">
    <property type="entry name" value="SH3BGR"/>
    <property type="match status" value="1"/>
</dbReference>
<dbReference type="Proteomes" id="UP001634394">
    <property type="component" value="Unassembled WGS sequence"/>
</dbReference>
<protein>
    <recommendedName>
        <fullName evidence="5">SH3 domain-binding glutamic acid-rich protein</fullName>
    </recommendedName>
</protein>
<feature type="region of interest" description="Disordered" evidence="2">
    <location>
        <begin position="105"/>
        <end position="235"/>
    </location>
</feature>
<dbReference type="Gene3D" id="3.40.30.10">
    <property type="entry name" value="Glutaredoxin"/>
    <property type="match status" value="1"/>
</dbReference>
<comment type="caution">
    <text evidence="3">The sequence shown here is derived from an EMBL/GenBank/DDBJ whole genome shotgun (WGS) entry which is preliminary data.</text>
</comment>
<dbReference type="PANTHER" id="PTHR12232:SF0">
    <property type="entry name" value="THIOREDOXIN DOMAIN-CONTAINING PROTEIN"/>
    <property type="match status" value="1"/>
</dbReference>
<dbReference type="InterPro" id="IPR051033">
    <property type="entry name" value="SH3BGR"/>
</dbReference>
<dbReference type="InterPro" id="IPR006993">
    <property type="entry name" value="Glut_rich_SH3-bd"/>
</dbReference>
<evidence type="ECO:0008006" key="5">
    <source>
        <dbReference type="Google" id="ProtNLM"/>
    </source>
</evidence>
<dbReference type="SUPFAM" id="SSF52833">
    <property type="entry name" value="Thioredoxin-like"/>
    <property type="match status" value="1"/>
</dbReference>
<evidence type="ECO:0000313" key="4">
    <source>
        <dbReference type="Proteomes" id="UP001634394"/>
    </source>
</evidence>
<reference evidence="3 4" key="1">
    <citation type="submission" date="2024-11" db="EMBL/GenBank/DDBJ databases">
        <title>Chromosome-level genome assembly of the freshwater bivalve Anodonta woodiana.</title>
        <authorList>
            <person name="Chen X."/>
        </authorList>
    </citation>
    <scope>NUCLEOTIDE SEQUENCE [LARGE SCALE GENOMIC DNA]</scope>
    <source>
        <strain evidence="3">MN2024</strain>
        <tissue evidence="3">Gills</tissue>
    </source>
</reference>
<evidence type="ECO:0000313" key="3">
    <source>
        <dbReference type="EMBL" id="KAL3882391.1"/>
    </source>
</evidence>